<gene>
    <name evidence="1" type="ORF">AZI98_12845</name>
</gene>
<organism evidence="1 2">
    <name type="scientific">Aeribacillus pallidus</name>
    <dbReference type="NCBI Taxonomy" id="33936"/>
    <lineage>
        <taxon>Bacteria</taxon>
        <taxon>Bacillati</taxon>
        <taxon>Bacillota</taxon>
        <taxon>Bacilli</taxon>
        <taxon>Bacillales</taxon>
        <taxon>Bacillaceae</taxon>
        <taxon>Aeribacillus</taxon>
    </lineage>
</organism>
<evidence type="ECO:0000313" key="2">
    <source>
        <dbReference type="Proteomes" id="UP000076476"/>
    </source>
</evidence>
<dbReference type="AlphaFoldDB" id="A0A165X5K3"/>
<name>A0A165X5K3_9BACI</name>
<dbReference type="EMBL" id="LWBR01000037">
    <property type="protein sequence ID" value="KZN95658.1"/>
    <property type="molecule type" value="Genomic_DNA"/>
</dbReference>
<accession>A0A165X5K3</accession>
<comment type="caution">
    <text evidence="1">The sequence shown here is derived from an EMBL/GenBank/DDBJ whole genome shotgun (WGS) entry which is preliminary data.</text>
</comment>
<dbReference type="Proteomes" id="UP000076476">
    <property type="component" value="Unassembled WGS sequence"/>
</dbReference>
<proteinExistence type="predicted"/>
<keyword evidence="2" id="KW-1185">Reference proteome</keyword>
<sequence>MNEIKNKVRKCYLKYFLKLNENHLLILRVLRDICIANDYNLRQIVSVHEDYRNNKKEYDYLHKKGYIDLYCDTVNESNRHASLTEKGIKFVLKNLGFLTDDELEQLKEIINNSPKNNITSDQLKLINR</sequence>
<dbReference type="RefSeq" id="WP_063388694.1">
    <property type="nucleotide sequence ID" value="NZ_LWBR01000037.1"/>
</dbReference>
<evidence type="ECO:0008006" key="3">
    <source>
        <dbReference type="Google" id="ProtNLM"/>
    </source>
</evidence>
<protein>
    <recommendedName>
        <fullName evidence="3">MarR family transcriptional regulator</fullName>
    </recommendedName>
</protein>
<reference evidence="1 2" key="1">
    <citation type="submission" date="2016-04" db="EMBL/GenBank/DDBJ databases">
        <title>Draft genome sequence of Aeribacillus pallidus 8m3 from petroleum reservoir.</title>
        <authorList>
            <person name="Poltaraus A.B."/>
            <person name="Nazina T.N."/>
            <person name="Tourova T.P."/>
            <person name="Malakho S.M."/>
            <person name="Korshunova A.V."/>
            <person name="Sokolova D.S."/>
        </authorList>
    </citation>
    <scope>NUCLEOTIDE SEQUENCE [LARGE SCALE GENOMIC DNA]</scope>
    <source>
        <strain evidence="1 2">8m3</strain>
    </source>
</reference>
<evidence type="ECO:0000313" key="1">
    <source>
        <dbReference type="EMBL" id="KZN95658.1"/>
    </source>
</evidence>
<dbReference type="STRING" id="33936.AZI98_12845"/>